<keyword evidence="2" id="KW-1185">Reference proteome</keyword>
<comment type="caution">
    <text evidence="1">The sequence shown here is derived from an EMBL/GenBank/DDBJ whole genome shotgun (WGS) entry which is preliminary data.</text>
</comment>
<accession>A0ABU7IW24</accession>
<reference evidence="1 2" key="1">
    <citation type="submission" date="2024-01" db="EMBL/GenBank/DDBJ databases">
        <title>Maribacter spp. originated from different algae showed divergent polysaccharides utilization ability.</title>
        <authorList>
            <person name="Wang H."/>
            <person name="Wu Y."/>
        </authorList>
    </citation>
    <scope>NUCLEOTIDE SEQUENCE [LARGE SCALE GENOMIC DNA]</scope>
    <source>
        <strain evidence="1 2">PR1</strain>
    </source>
</reference>
<dbReference type="RefSeq" id="WP_272651869.1">
    <property type="nucleotide sequence ID" value="NZ_JAZDDG010000006.1"/>
</dbReference>
<dbReference type="Proteomes" id="UP001356308">
    <property type="component" value="Unassembled WGS sequence"/>
</dbReference>
<name>A0ABU7IW24_9FLAO</name>
<organism evidence="1 2">
    <name type="scientific">Maribacter cobaltidurans</name>
    <dbReference type="NCBI Taxonomy" id="1178778"/>
    <lineage>
        <taxon>Bacteria</taxon>
        <taxon>Pseudomonadati</taxon>
        <taxon>Bacteroidota</taxon>
        <taxon>Flavobacteriia</taxon>
        <taxon>Flavobacteriales</taxon>
        <taxon>Flavobacteriaceae</taxon>
        <taxon>Maribacter</taxon>
    </lineage>
</organism>
<sequence>METVLRGDYSGQETEELLKIENQSELVVFFGKINRTRKPGIPVPNIDFDHKTLVVWLGGKTTSSNTELQVGILSEKTVYLKKTKSKKKLNTTAILSPFVIYSIPKTTKNIKLQ</sequence>
<dbReference type="EMBL" id="JAZDDG010000006">
    <property type="protein sequence ID" value="MEE1977179.1"/>
    <property type="molecule type" value="Genomic_DNA"/>
</dbReference>
<protein>
    <submittedName>
        <fullName evidence="1">Uncharacterized protein</fullName>
    </submittedName>
</protein>
<evidence type="ECO:0000313" key="2">
    <source>
        <dbReference type="Proteomes" id="UP001356308"/>
    </source>
</evidence>
<gene>
    <name evidence="1" type="ORF">V1I91_13915</name>
</gene>
<evidence type="ECO:0000313" key="1">
    <source>
        <dbReference type="EMBL" id="MEE1977179.1"/>
    </source>
</evidence>
<proteinExistence type="predicted"/>